<comment type="similarity">
    <text evidence="1">Belongs to the PspA/Vipp/IM30 family.</text>
</comment>
<sequence length="228" mass="25789">MSVITRLIQLTRAATGELLDKLEDPTMMMNHYVREAQAEIENVQQELQKQEAMARVLQQQADESAKLAEISENKALEALTAGNESQARDLLNSKLYYTQKSQAYTHSLEQVNFQIPLLAKRLEEAKAELVVMQKKRDDLAARVQQAAAKAQSAMPSFSHSFPEGGSASRGFQRMEEKILQWEAHLDVKRQPYSPYTDASTTAAYPAHPEKDSIIDQQMELLRKKLPTE</sequence>
<dbReference type="Pfam" id="PF04012">
    <property type="entry name" value="PspA_IM30"/>
    <property type="match status" value="1"/>
</dbReference>
<name>A0A3G9JFM9_9BACL</name>
<keyword evidence="3" id="KW-1185">Reference proteome</keyword>
<organism evidence="2 3">
    <name type="scientific">Paenibacillus baekrokdamisoli</name>
    <dbReference type="NCBI Taxonomy" id="1712516"/>
    <lineage>
        <taxon>Bacteria</taxon>
        <taxon>Bacillati</taxon>
        <taxon>Bacillota</taxon>
        <taxon>Bacilli</taxon>
        <taxon>Bacillales</taxon>
        <taxon>Paenibacillaceae</taxon>
        <taxon>Paenibacillus</taxon>
    </lineage>
</organism>
<dbReference type="OrthoDB" id="9779630at2"/>
<dbReference type="InterPro" id="IPR007157">
    <property type="entry name" value="PspA_VIPP1"/>
</dbReference>
<protein>
    <submittedName>
        <fullName evidence="2">Phage shock protein A</fullName>
    </submittedName>
</protein>
<evidence type="ECO:0000313" key="3">
    <source>
        <dbReference type="Proteomes" id="UP000275368"/>
    </source>
</evidence>
<reference evidence="2 3" key="1">
    <citation type="submission" date="2018-11" db="EMBL/GenBank/DDBJ databases">
        <title>Complete genome sequence of Paenibacillus baekrokdamisoli strain KCTC 33723.</title>
        <authorList>
            <person name="Kang S.W."/>
            <person name="Lee K.C."/>
            <person name="Kim K.K."/>
            <person name="Kim J.S."/>
            <person name="Kim D.S."/>
            <person name="Ko S.H."/>
            <person name="Yang S.H."/>
            <person name="Lee J.S."/>
        </authorList>
    </citation>
    <scope>NUCLEOTIDE SEQUENCE [LARGE SCALE GENOMIC DNA]</scope>
    <source>
        <strain evidence="2 3">KCTC 33723</strain>
    </source>
</reference>
<dbReference type="KEGG" id="pbk:Back11_42030"/>
<dbReference type="PANTHER" id="PTHR31088">
    <property type="entry name" value="MEMBRANE-ASSOCIATED PROTEIN VIPP1, CHLOROPLASTIC"/>
    <property type="match status" value="1"/>
</dbReference>
<dbReference type="RefSeq" id="WP_125661623.1">
    <property type="nucleotide sequence ID" value="NZ_AP019308.1"/>
</dbReference>
<gene>
    <name evidence="2" type="ORF">Back11_42030</name>
</gene>
<dbReference type="AlphaFoldDB" id="A0A3G9JFM9"/>
<dbReference type="Proteomes" id="UP000275368">
    <property type="component" value="Chromosome"/>
</dbReference>
<evidence type="ECO:0000256" key="1">
    <source>
        <dbReference type="ARBA" id="ARBA00043985"/>
    </source>
</evidence>
<dbReference type="PANTHER" id="PTHR31088:SF6">
    <property type="entry name" value="PHAGE SHOCK PROTEIN A"/>
    <property type="match status" value="1"/>
</dbReference>
<proteinExistence type="inferred from homology"/>
<dbReference type="EMBL" id="AP019308">
    <property type="protein sequence ID" value="BBH22858.1"/>
    <property type="molecule type" value="Genomic_DNA"/>
</dbReference>
<accession>A0A3G9JFM9</accession>
<evidence type="ECO:0000313" key="2">
    <source>
        <dbReference type="EMBL" id="BBH22858.1"/>
    </source>
</evidence>